<comment type="caution">
    <text evidence="2">The sequence shown here is derived from an EMBL/GenBank/DDBJ whole genome shotgun (WGS) entry which is preliminary data.</text>
</comment>
<protein>
    <submittedName>
        <fullName evidence="2">Uncharacterized protein</fullName>
    </submittedName>
</protein>
<evidence type="ECO:0000313" key="2">
    <source>
        <dbReference type="EMBL" id="KKM07208.1"/>
    </source>
</evidence>
<accession>A0A0F9K7Q0</accession>
<name>A0A0F9K7Q0_9ZZZZ</name>
<organism evidence="2">
    <name type="scientific">marine sediment metagenome</name>
    <dbReference type="NCBI Taxonomy" id="412755"/>
    <lineage>
        <taxon>unclassified sequences</taxon>
        <taxon>metagenomes</taxon>
        <taxon>ecological metagenomes</taxon>
    </lineage>
</organism>
<dbReference type="EMBL" id="LAZR01015822">
    <property type="protein sequence ID" value="KKM07208.1"/>
    <property type="molecule type" value="Genomic_DNA"/>
</dbReference>
<gene>
    <name evidence="2" type="ORF">LCGC14_1736280</name>
</gene>
<evidence type="ECO:0000256" key="1">
    <source>
        <dbReference type="SAM" id="MobiDB-lite"/>
    </source>
</evidence>
<feature type="region of interest" description="Disordered" evidence="1">
    <location>
        <begin position="143"/>
        <end position="175"/>
    </location>
</feature>
<proteinExistence type="predicted"/>
<sequence length="175" mass="19831">MSKLVEKNCEYHCPQCGANGTRPKYENIEWGSFEEDDSDEGFEDDYGWGGSEPAPLGGIYGLFKEVKDEKDTKRVSNLKDEELGVWDLSVRDCERVALISTTFHHPGVAKFFIAQSRIITDSAMSRKGWFAELFVTSKKYASRDSSSSIMNLPQNKKKDKWKIFSSKEPQAPPSM</sequence>
<reference evidence="2" key="1">
    <citation type="journal article" date="2015" name="Nature">
        <title>Complex archaea that bridge the gap between prokaryotes and eukaryotes.</title>
        <authorList>
            <person name="Spang A."/>
            <person name="Saw J.H."/>
            <person name="Jorgensen S.L."/>
            <person name="Zaremba-Niedzwiedzka K."/>
            <person name="Martijn J."/>
            <person name="Lind A.E."/>
            <person name="van Eijk R."/>
            <person name="Schleper C."/>
            <person name="Guy L."/>
            <person name="Ettema T.J."/>
        </authorList>
    </citation>
    <scope>NUCLEOTIDE SEQUENCE</scope>
</reference>
<dbReference type="AlphaFoldDB" id="A0A0F9K7Q0"/>